<evidence type="ECO:0000256" key="3">
    <source>
        <dbReference type="SAM" id="MobiDB-lite"/>
    </source>
</evidence>
<keyword evidence="4" id="KW-0732">Signal</keyword>
<reference evidence="5" key="1">
    <citation type="journal article" date="2017" name="Nature">
        <title>The sunflower genome provides insights into oil metabolism, flowering and Asterid evolution.</title>
        <authorList>
            <person name="Badouin H."/>
            <person name="Gouzy J."/>
            <person name="Grassa C.J."/>
            <person name="Murat F."/>
            <person name="Staton S.E."/>
            <person name="Cottret L."/>
            <person name="Lelandais-Briere C."/>
            <person name="Owens G.L."/>
            <person name="Carrere S."/>
            <person name="Mayjonade B."/>
            <person name="Legrand L."/>
            <person name="Gill N."/>
            <person name="Kane N.C."/>
            <person name="Bowers J.E."/>
            <person name="Hubner S."/>
            <person name="Bellec A."/>
            <person name="Berard A."/>
            <person name="Berges H."/>
            <person name="Blanchet N."/>
            <person name="Boniface M.C."/>
            <person name="Brunel D."/>
            <person name="Catrice O."/>
            <person name="Chaidir N."/>
            <person name="Claudel C."/>
            <person name="Donnadieu C."/>
            <person name="Faraut T."/>
            <person name="Fievet G."/>
            <person name="Helmstetter N."/>
            <person name="King M."/>
            <person name="Knapp S.J."/>
            <person name="Lai Z."/>
            <person name="Le Paslier M.C."/>
            <person name="Lippi Y."/>
            <person name="Lorenzon L."/>
            <person name="Mandel J.R."/>
            <person name="Marage G."/>
            <person name="Marchand G."/>
            <person name="Marquand E."/>
            <person name="Bret-Mestries E."/>
            <person name="Morien E."/>
            <person name="Nambeesan S."/>
            <person name="Nguyen T."/>
            <person name="Pegot-Espagnet P."/>
            <person name="Pouilly N."/>
            <person name="Raftis F."/>
            <person name="Sallet E."/>
            <person name="Schiex T."/>
            <person name="Thomas J."/>
            <person name="Vandecasteele C."/>
            <person name="Vares D."/>
            <person name="Vear F."/>
            <person name="Vautrin S."/>
            <person name="Crespi M."/>
            <person name="Mangin B."/>
            <person name="Burke J.M."/>
            <person name="Salse J."/>
            <person name="Munos S."/>
            <person name="Vincourt P."/>
            <person name="Rieseberg L.H."/>
            <person name="Langlade N.B."/>
        </authorList>
    </citation>
    <scope>NUCLEOTIDE SEQUENCE</scope>
    <source>
        <tissue evidence="5">Leaves</tissue>
    </source>
</reference>
<protein>
    <submittedName>
        <fullName evidence="5">Basic helix-loop-helix leucine zipper transcription factor</fullName>
    </submittedName>
</protein>
<reference evidence="5" key="2">
    <citation type="submission" date="2020-06" db="EMBL/GenBank/DDBJ databases">
        <title>Helianthus annuus Genome sequencing and assembly Release 2.</title>
        <authorList>
            <person name="Gouzy J."/>
            <person name="Langlade N."/>
            <person name="Munos S."/>
        </authorList>
    </citation>
    <scope>NUCLEOTIDE SEQUENCE</scope>
    <source>
        <tissue evidence="5">Leaves</tissue>
    </source>
</reference>
<comment type="caution">
    <text evidence="5">The sequence shown here is derived from an EMBL/GenBank/DDBJ whole genome shotgun (WGS) entry which is preliminary data.</text>
</comment>
<feature type="region of interest" description="Disordered" evidence="3">
    <location>
        <begin position="59"/>
        <end position="134"/>
    </location>
</feature>
<evidence type="ECO:0000256" key="2">
    <source>
        <dbReference type="ARBA" id="ARBA00023242"/>
    </source>
</evidence>
<evidence type="ECO:0000256" key="4">
    <source>
        <dbReference type="SAM" id="SignalP"/>
    </source>
</evidence>
<dbReference type="PANTHER" id="PTHR12565">
    <property type="entry name" value="STEROL REGULATORY ELEMENT-BINDING PROTEIN"/>
    <property type="match status" value="1"/>
</dbReference>
<dbReference type="Proteomes" id="UP000215914">
    <property type="component" value="Unassembled WGS sequence"/>
</dbReference>
<dbReference type="AlphaFoldDB" id="A0A9K3EGE3"/>
<feature type="chain" id="PRO_5039913042" evidence="4">
    <location>
        <begin position="20"/>
        <end position="134"/>
    </location>
</feature>
<dbReference type="PANTHER" id="PTHR12565:SF184">
    <property type="entry name" value="BHLH TRANSCRIPTION FACTOR"/>
    <property type="match status" value="1"/>
</dbReference>
<feature type="signal peptide" evidence="4">
    <location>
        <begin position="1"/>
        <end position="19"/>
    </location>
</feature>
<feature type="compositionally biased region" description="Basic and acidic residues" evidence="3">
    <location>
        <begin position="123"/>
        <end position="134"/>
    </location>
</feature>
<gene>
    <name evidence="5" type="ORF">HanXRQr2_Chr13g0569621</name>
</gene>
<sequence length="134" mass="15414">MLLLHQISILFFYSSPSSQCTSYLEVRFMLIDFDLYGGFHTIQKSTCCRRLPPDPVLHLQAVEEPEKEVSDAKRSKSGEEGNGIKKEKEEGNLKPTKENAKPEPPRDYIHVRARRGQATDCHSLAERVRREKDQ</sequence>
<dbReference type="GO" id="GO:0005634">
    <property type="term" value="C:nucleus"/>
    <property type="evidence" value="ECO:0007669"/>
    <property type="project" value="UniProtKB-SubCell"/>
</dbReference>
<feature type="compositionally biased region" description="Basic and acidic residues" evidence="3">
    <location>
        <begin position="67"/>
        <end position="110"/>
    </location>
</feature>
<evidence type="ECO:0000256" key="1">
    <source>
        <dbReference type="ARBA" id="ARBA00004123"/>
    </source>
</evidence>
<evidence type="ECO:0000313" key="6">
    <source>
        <dbReference type="Proteomes" id="UP000215914"/>
    </source>
</evidence>
<dbReference type="InterPro" id="IPR024097">
    <property type="entry name" value="bHLH_ZIP_TF"/>
</dbReference>
<organism evidence="5 6">
    <name type="scientific">Helianthus annuus</name>
    <name type="common">Common sunflower</name>
    <dbReference type="NCBI Taxonomy" id="4232"/>
    <lineage>
        <taxon>Eukaryota</taxon>
        <taxon>Viridiplantae</taxon>
        <taxon>Streptophyta</taxon>
        <taxon>Embryophyta</taxon>
        <taxon>Tracheophyta</taxon>
        <taxon>Spermatophyta</taxon>
        <taxon>Magnoliopsida</taxon>
        <taxon>eudicotyledons</taxon>
        <taxon>Gunneridae</taxon>
        <taxon>Pentapetalae</taxon>
        <taxon>asterids</taxon>
        <taxon>campanulids</taxon>
        <taxon>Asterales</taxon>
        <taxon>Asteraceae</taxon>
        <taxon>Asteroideae</taxon>
        <taxon>Heliantheae alliance</taxon>
        <taxon>Heliantheae</taxon>
        <taxon>Helianthus</taxon>
    </lineage>
</organism>
<keyword evidence="6" id="KW-1185">Reference proteome</keyword>
<accession>A0A9K3EGE3</accession>
<keyword evidence="2" id="KW-0539">Nucleus</keyword>
<dbReference type="EMBL" id="MNCJ02000328">
    <property type="protein sequence ID" value="KAF5771844.1"/>
    <property type="molecule type" value="Genomic_DNA"/>
</dbReference>
<name>A0A9K3EGE3_HELAN</name>
<comment type="subcellular location">
    <subcellularLocation>
        <location evidence="1">Nucleus</location>
    </subcellularLocation>
</comment>
<evidence type="ECO:0000313" key="5">
    <source>
        <dbReference type="EMBL" id="KAF5771844.1"/>
    </source>
</evidence>
<dbReference type="Gramene" id="mRNA:HanXRQr2_Chr13g0569621">
    <property type="protein sequence ID" value="mRNA:HanXRQr2_Chr13g0569621"/>
    <property type="gene ID" value="HanXRQr2_Chr13g0569621"/>
</dbReference>
<dbReference type="GO" id="GO:0006355">
    <property type="term" value="P:regulation of DNA-templated transcription"/>
    <property type="evidence" value="ECO:0007669"/>
    <property type="project" value="InterPro"/>
</dbReference>
<proteinExistence type="predicted"/>